<feature type="region of interest" description="Disordered" evidence="3">
    <location>
        <begin position="386"/>
        <end position="406"/>
    </location>
</feature>
<comment type="caution">
    <text evidence="6">The sequence shown here is derived from an EMBL/GenBank/DDBJ whole genome shotgun (WGS) entry which is preliminary data.</text>
</comment>
<dbReference type="InterPro" id="IPR011703">
    <property type="entry name" value="ATPase_AAA-3"/>
</dbReference>
<sequence length="406" mass="44429">MEPETNETSYRYSKNNLNDTDSKKEFAESAETAETAADSESYAPDANVSDSPAAEPAVYSAPESVADPALLKTYENAHKIFTTLFDEIGKVIVGQQEVVEQVMIALLCNGHALLESNPGLGKTLTISTISKVVDLSFNRIQCTPDLMPADITGTTIVEEHGGDKKFRFEHGPVFANIVLADEINRASPKTQSALLEAMQEKQVTVAGHTYPLDKPFFVLATQNPIEQEGTYPLPEAQLDRFLLKILVPYPDYKEELEIVNRYTAQSSPATSRGISKDTLVSLQKLTKDVPIAEDLKTRTIQLVIKTRDGGAIEYGASPRASIAIILAAKARALIHGRNYVAEEDVIAISYPVLRHRIILSFEAERSGVTPDDAIEDLLIDAGFLKPKPQENESSGLRAKLPFGAKK</sequence>
<dbReference type="RefSeq" id="WP_133516701.1">
    <property type="nucleotide sequence ID" value="NZ_JAHDUW010000001.1"/>
</dbReference>
<dbReference type="InterPro" id="IPR050764">
    <property type="entry name" value="CbbQ/NirQ/NorQ/GpvN"/>
</dbReference>
<keyword evidence="7" id="KW-1185">Reference proteome</keyword>
<evidence type="ECO:0000313" key="6">
    <source>
        <dbReference type="EMBL" id="TDQ71123.1"/>
    </source>
</evidence>
<name>A0A484F6Q3_9EURY</name>
<keyword evidence="2" id="KW-0067">ATP-binding</keyword>
<feature type="compositionally biased region" description="Polar residues" evidence="3">
    <location>
        <begin position="1"/>
        <end position="19"/>
    </location>
</feature>
<feature type="domain" description="ATPase AAA-3" evidence="4">
    <location>
        <begin position="111"/>
        <end position="243"/>
    </location>
</feature>
<dbReference type="EMBL" id="SNYS01000005">
    <property type="protein sequence ID" value="TDQ71123.1"/>
    <property type="molecule type" value="Genomic_DNA"/>
</dbReference>
<feature type="region of interest" description="Disordered" evidence="3">
    <location>
        <begin position="1"/>
        <end position="55"/>
    </location>
</feature>
<keyword evidence="1" id="KW-0547">Nucleotide-binding</keyword>
<dbReference type="Gene3D" id="1.10.8.80">
    <property type="entry name" value="Magnesium chelatase subunit I, C-Terminal domain"/>
    <property type="match status" value="1"/>
</dbReference>
<protein>
    <submittedName>
        <fullName evidence="6">MoxR-like ATPase</fullName>
    </submittedName>
</protein>
<dbReference type="GO" id="GO:0005524">
    <property type="term" value="F:ATP binding"/>
    <property type="evidence" value="ECO:0007669"/>
    <property type="project" value="UniProtKB-KW"/>
</dbReference>
<dbReference type="PANTHER" id="PTHR42759:SF1">
    <property type="entry name" value="MAGNESIUM-CHELATASE SUBUNIT CHLD"/>
    <property type="match status" value="1"/>
</dbReference>
<evidence type="ECO:0000313" key="7">
    <source>
        <dbReference type="Proteomes" id="UP000294855"/>
    </source>
</evidence>
<dbReference type="InterPro" id="IPR041628">
    <property type="entry name" value="ChlI/MoxR_AAA_lid"/>
</dbReference>
<gene>
    <name evidence="6" type="ORF">C7391_0223</name>
</gene>
<evidence type="ECO:0000256" key="1">
    <source>
        <dbReference type="ARBA" id="ARBA00022741"/>
    </source>
</evidence>
<dbReference type="Pfam" id="PF07726">
    <property type="entry name" value="AAA_3"/>
    <property type="match status" value="1"/>
</dbReference>
<dbReference type="OrthoDB" id="24581at2157"/>
<dbReference type="Proteomes" id="UP000294855">
    <property type="component" value="Unassembled WGS sequence"/>
</dbReference>
<dbReference type="GO" id="GO:0016887">
    <property type="term" value="F:ATP hydrolysis activity"/>
    <property type="evidence" value="ECO:0007669"/>
    <property type="project" value="InterPro"/>
</dbReference>
<dbReference type="Pfam" id="PF17863">
    <property type="entry name" value="AAA_lid_2"/>
    <property type="match status" value="1"/>
</dbReference>
<dbReference type="Gene3D" id="3.40.50.300">
    <property type="entry name" value="P-loop containing nucleotide triphosphate hydrolases"/>
    <property type="match status" value="1"/>
</dbReference>
<proteinExistence type="predicted"/>
<dbReference type="SUPFAM" id="SSF52540">
    <property type="entry name" value="P-loop containing nucleoside triphosphate hydrolases"/>
    <property type="match status" value="1"/>
</dbReference>
<feature type="compositionally biased region" description="Low complexity" evidence="3">
    <location>
        <begin position="29"/>
        <end position="41"/>
    </location>
</feature>
<evidence type="ECO:0000259" key="5">
    <source>
        <dbReference type="Pfam" id="PF17863"/>
    </source>
</evidence>
<reference evidence="6 7" key="1">
    <citation type="submission" date="2019-03" db="EMBL/GenBank/DDBJ databases">
        <title>Genomic Encyclopedia of Type Strains, Phase IV (KMG-IV): sequencing the most valuable type-strain genomes for metagenomic binning, comparative biology and taxonomic classification.</title>
        <authorList>
            <person name="Goeker M."/>
        </authorList>
    </citation>
    <scope>NUCLEOTIDE SEQUENCE [LARGE SCALE GENOMIC DNA]</scope>
    <source>
        <strain evidence="6 7">DSM 13328</strain>
    </source>
</reference>
<evidence type="ECO:0000259" key="4">
    <source>
        <dbReference type="Pfam" id="PF07726"/>
    </source>
</evidence>
<evidence type="ECO:0000256" key="2">
    <source>
        <dbReference type="ARBA" id="ARBA00022840"/>
    </source>
</evidence>
<dbReference type="FunFam" id="3.40.50.300:FF:000640">
    <property type="entry name" value="MoxR family ATPase"/>
    <property type="match status" value="1"/>
</dbReference>
<dbReference type="InterPro" id="IPR027417">
    <property type="entry name" value="P-loop_NTPase"/>
</dbReference>
<dbReference type="PANTHER" id="PTHR42759">
    <property type="entry name" value="MOXR FAMILY PROTEIN"/>
    <property type="match status" value="1"/>
</dbReference>
<feature type="domain" description="ChlI/MoxR AAA lid" evidence="5">
    <location>
        <begin position="305"/>
        <end position="376"/>
    </location>
</feature>
<dbReference type="CDD" id="cd00009">
    <property type="entry name" value="AAA"/>
    <property type="match status" value="1"/>
</dbReference>
<organism evidence="6 7">
    <name type="scientific">Methanimicrococcus blatticola</name>
    <dbReference type="NCBI Taxonomy" id="91560"/>
    <lineage>
        <taxon>Archaea</taxon>
        <taxon>Methanobacteriati</taxon>
        <taxon>Methanobacteriota</taxon>
        <taxon>Stenosarchaea group</taxon>
        <taxon>Methanomicrobia</taxon>
        <taxon>Methanosarcinales</taxon>
        <taxon>Methanosarcinaceae</taxon>
        <taxon>Methanimicrococcus</taxon>
    </lineage>
</organism>
<accession>A0A484F6Q3</accession>
<dbReference type="AlphaFoldDB" id="A0A484F6Q3"/>
<evidence type="ECO:0000256" key="3">
    <source>
        <dbReference type="SAM" id="MobiDB-lite"/>
    </source>
</evidence>